<sequence>MGELVSRLLRGCGPALLVVAVGALGLAKADSYYGTLLRGFDAQFYYAAARSAVVSGDWDVTDDLPLGPAQGPFRTDVGAPRRADGGIKNVFPVGLSLLEGALLRPARVLTTIAGSTSGPAGYTRLEVGFVALGLLFVAGIGVQITFSLVRTTSTTSVAAVATIAAWLGTPLLYYTAWFPFSVHPTAFCIMALLLLLADRIPHARRSNVAVFVFAVLASALYLTRPHQSPYVLLLVAWRGAPLLRRGWRAWGPGAGAGLVVGVAAIVFQAQVHAVNVGTPALIAHGTHDHPMISGHFVSAPDVSAVLVSPARGLFWVTPVVLLALVGYVWRWRDVPWWGWASLVNAALQTTILAFWSDPGQGDSFGVRLWVEHVPVVACGLAVLVGGAFAWGRTARAVLVAVLLACVSWTLLLCACYIAGRLRTDQTHGEVVSQAVSLVLRR</sequence>
<feature type="transmembrane region" description="Helical" evidence="1">
    <location>
        <begin position="368"/>
        <end position="390"/>
    </location>
</feature>
<keyword evidence="1" id="KW-1133">Transmembrane helix</keyword>
<feature type="transmembrane region" description="Helical" evidence="1">
    <location>
        <begin position="247"/>
        <end position="267"/>
    </location>
</feature>
<keyword evidence="1" id="KW-0812">Transmembrane</keyword>
<protein>
    <recommendedName>
        <fullName evidence="4">Glycosyltransferase RgtA/B/C/D-like domain-containing protein</fullName>
    </recommendedName>
</protein>
<accession>A0ABU5F853</accession>
<organism evidence="2 3">
    <name type="scientific">Gemmata algarum</name>
    <dbReference type="NCBI Taxonomy" id="2975278"/>
    <lineage>
        <taxon>Bacteria</taxon>
        <taxon>Pseudomonadati</taxon>
        <taxon>Planctomycetota</taxon>
        <taxon>Planctomycetia</taxon>
        <taxon>Gemmatales</taxon>
        <taxon>Gemmataceae</taxon>
        <taxon>Gemmata</taxon>
    </lineage>
</organism>
<reference evidence="3" key="1">
    <citation type="journal article" date="2023" name="Mar. Drugs">
        <title>Gemmata algarum, a Novel Planctomycete Isolated from an Algal Mat, Displays Antimicrobial Activity.</title>
        <authorList>
            <person name="Kumar G."/>
            <person name="Kallscheuer N."/>
            <person name="Kashif M."/>
            <person name="Ahamad S."/>
            <person name="Jagadeeshwari U."/>
            <person name="Pannikurungottu S."/>
            <person name="Haufschild T."/>
            <person name="Kabuu M."/>
            <person name="Sasikala C."/>
            <person name="Jogler C."/>
            <person name="Ramana C."/>
        </authorList>
    </citation>
    <scope>NUCLEOTIDE SEQUENCE [LARGE SCALE GENOMIC DNA]</scope>
    <source>
        <strain evidence="3">JC673</strain>
    </source>
</reference>
<evidence type="ECO:0000256" key="1">
    <source>
        <dbReference type="SAM" id="Phobius"/>
    </source>
</evidence>
<dbReference type="Proteomes" id="UP001272242">
    <property type="component" value="Unassembled WGS sequence"/>
</dbReference>
<evidence type="ECO:0000313" key="3">
    <source>
        <dbReference type="Proteomes" id="UP001272242"/>
    </source>
</evidence>
<feature type="transmembrane region" description="Helical" evidence="1">
    <location>
        <begin position="336"/>
        <end position="356"/>
    </location>
</feature>
<feature type="transmembrane region" description="Helical" evidence="1">
    <location>
        <begin position="396"/>
        <end position="418"/>
    </location>
</feature>
<comment type="caution">
    <text evidence="2">The sequence shown here is derived from an EMBL/GenBank/DDBJ whole genome shotgun (WGS) entry which is preliminary data.</text>
</comment>
<evidence type="ECO:0000313" key="2">
    <source>
        <dbReference type="EMBL" id="MDY3562046.1"/>
    </source>
</evidence>
<evidence type="ECO:0008006" key="4">
    <source>
        <dbReference type="Google" id="ProtNLM"/>
    </source>
</evidence>
<dbReference type="RefSeq" id="WP_320688389.1">
    <property type="nucleotide sequence ID" value="NZ_JAXBLV010000206.1"/>
</dbReference>
<keyword evidence="1" id="KW-0472">Membrane</keyword>
<feature type="transmembrane region" description="Helical" evidence="1">
    <location>
        <begin position="156"/>
        <end position="174"/>
    </location>
</feature>
<proteinExistence type="predicted"/>
<keyword evidence="3" id="KW-1185">Reference proteome</keyword>
<feature type="transmembrane region" description="Helical" evidence="1">
    <location>
        <begin position="180"/>
        <end position="196"/>
    </location>
</feature>
<feature type="transmembrane region" description="Helical" evidence="1">
    <location>
        <begin position="312"/>
        <end position="330"/>
    </location>
</feature>
<feature type="transmembrane region" description="Helical" evidence="1">
    <location>
        <begin position="127"/>
        <end position="149"/>
    </location>
</feature>
<gene>
    <name evidence="2" type="ORF">R5W23_003492</name>
</gene>
<dbReference type="EMBL" id="JAXBLV010000206">
    <property type="protein sequence ID" value="MDY3562046.1"/>
    <property type="molecule type" value="Genomic_DNA"/>
</dbReference>
<name>A0ABU5F853_9BACT</name>